<dbReference type="Proteomes" id="UP000479190">
    <property type="component" value="Unassembled WGS sequence"/>
</dbReference>
<dbReference type="EMBL" id="CADCXV010000912">
    <property type="protein sequence ID" value="CAB0038532.1"/>
    <property type="molecule type" value="Genomic_DNA"/>
</dbReference>
<name>A0A6H5IJY4_9HYME</name>
<proteinExistence type="predicted"/>
<gene>
    <name evidence="2" type="ORF">TBRA_LOCUS10311</name>
</gene>
<dbReference type="AlphaFoldDB" id="A0A6H5IJY4"/>
<organism evidence="2 3">
    <name type="scientific">Trichogramma brassicae</name>
    <dbReference type="NCBI Taxonomy" id="86971"/>
    <lineage>
        <taxon>Eukaryota</taxon>
        <taxon>Metazoa</taxon>
        <taxon>Ecdysozoa</taxon>
        <taxon>Arthropoda</taxon>
        <taxon>Hexapoda</taxon>
        <taxon>Insecta</taxon>
        <taxon>Pterygota</taxon>
        <taxon>Neoptera</taxon>
        <taxon>Endopterygota</taxon>
        <taxon>Hymenoptera</taxon>
        <taxon>Apocrita</taxon>
        <taxon>Proctotrupomorpha</taxon>
        <taxon>Chalcidoidea</taxon>
        <taxon>Trichogrammatidae</taxon>
        <taxon>Trichogramma</taxon>
    </lineage>
</organism>
<feature type="region of interest" description="Disordered" evidence="1">
    <location>
        <begin position="185"/>
        <end position="208"/>
    </location>
</feature>
<sequence length="352" mass="40861">MAKNKHVRLQRSGQYSITYEAAKIIPSFCASCLACKLEKMPQRRQVNALKAAKLLEHSLILERAASIRTTSTSIIRYAKKIFLVSTSQERKTVYYEQVHRTYSLERDKIEETPLTEAVPCACIRWHQKHTLQQRSRQKKKYVGSKRMTCLLSPSLCVKCDYIRVLGALVKTILIREAQLTRASSRKREKQCESRLGRSRRRRLQQQHQQQVHIVSTSAPFVSRQRCTTILKSRITRLDCRFQELCLHIKTRFSTTRTTSSDDRKRGEHIDAIRRGEKNRGIATRLDSVQRAPGRILFCHLDYVHKGDRAKRHESIYIKIIGSTARAAPARLARCCTQRERSTRRSARHGYTL</sequence>
<protein>
    <submittedName>
        <fullName evidence="2">Uncharacterized protein</fullName>
    </submittedName>
</protein>
<evidence type="ECO:0000256" key="1">
    <source>
        <dbReference type="SAM" id="MobiDB-lite"/>
    </source>
</evidence>
<evidence type="ECO:0000313" key="2">
    <source>
        <dbReference type="EMBL" id="CAB0038532.1"/>
    </source>
</evidence>
<evidence type="ECO:0000313" key="3">
    <source>
        <dbReference type="Proteomes" id="UP000479190"/>
    </source>
</evidence>
<keyword evidence="3" id="KW-1185">Reference proteome</keyword>
<reference evidence="2 3" key="1">
    <citation type="submission" date="2020-02" db="EMBL/GenBank/DDBJ databases">
        <authorList>
            <person name="Ferguson B K."/>
        </authorList>
    </citation>
    <scope>NUCLEOTIDE SEQUENCE [LARGE SCALE GENOMIC DNA]</scope>
</reference>
<accession>A0A6H5IJY4</accession>